<protein>
    <submittedName>
        <fullName evidence="1">Uncharacterized protein</fullName>
    </submittedName>
</protein>
<evidence type="ECO:0000313" key="1">
    <source>
        <dbReference type="EMBL" id="SLM62777.1"/>
    </source>
</evidence>
<dbReference type="AlphaFoldDB" id="A0A375A9X1"/>
<sequence length="38" mass="4134">MSAAGMVVLLPEGLKTPFKEDSDELIELFNFPVASFSC</sequence>
<name>A0A375A9X1_9GAMM</name>
<organism evidence="1 2">
    <name type="scientific">Dickeya aquatica</name>
    <dbReference type="NCBI Taxonomy" id="1401087"/>
    <lineage>
        <taxon>Bacteria</taxon>
        <taxon>Pseudomonadati</taxon>
        <taxon>Pseudomonadota</taxon>
        <taxon>Gammaproteobacteria</taxon>
        <taxon>Enterobacterales</taxon>
        <taxon>Pectobacteriaceae</taxon>
        <taxon>Dickeya</taxon>
    </lineage>
</organism>
<dbReference type="EMBL" id="LT615367">
    <property type="protein sequence ID" value="SLM62777.1"/>
    <property type="molecule type" value="Genomic_DNA"/>
</dbReference>
<gene>
    <name evidence="1" type="ORF">DAQ1742_01840</name>
</gene>
<accession>A0A375A9X1</accession>
<dbReference type="KEGG" id="daq:DAQ1742_01840"/>
<reference evidence="1 2" key="1">
    <citation type="submission" date="2016-09" db="EMBL/GenBank/DDBJ databases">
        <authorList>
            <person name="Reverchon S."/>
            <person name="Nasser W."/>
            <person name="Leonard S."/>
            <person name="Brochier C."/>
            <person name="Duprey A."/>
        </authorList>
    </citation>
    <scope>NUCLEOTIDE SEQUENCE [LARGE SCALE GENOMIC DNA]</scope>
    <source>
        <strain evidence="1 2">174/2</strain>
    </source>
</reference>
<dbReference type="Proteomes" id="UP000294820">
    <property type="component" value="Chromosome 1"/>
</dbReference>
<proteinExistence type="predicted"/>
<keyword evidence="2" id="KW-1185">Reference proteome</keyword>
<evidence type="ECO:0000313" key="2">
    <source>
        <dbReference type="Proteomes" id="UP000294820"/>
    </source>
</evidence>